<dbReference type="GO" id="GO:0043504">
    <property type="term" value="P:mitochondrial DNA repair"/>
    <property type="evidence" value="ECO:0007669"/>
    <property type="project" value="TreeGrafter"/>
</dbReference>
<keyword evidence="4" id="KW-0812">Transmembrane</keyword>
<evidence type="ECO:0000256" key="4">
    <source>
        <dbReference type="SAM" id="Phobius"/>
    </source>
</evidence>
<dbReference type="InterPro" id="IPR000432">
    <property type="entry name" value="DNA_mismatch_repair_MutS_C"/>
</dbReference>
<keyword evidence="4" id="KW-1133">Transmembrane helix</keyword>
<evidence type="ECO:0000256" key="3">
    <source>
        <dbReference type="ARBA" id="ARBA00023125"/>
    </source>
</evidence>
<dbReference type="Gene3D" id="3.40.50.300">
    <property type="entry name" value="P-loop containing nucleotide triphosphate hydrolases"/>
    <property type="match status" value="1"/>
</dbReference>
<keyword evidence="3" id="KW-0238">DNA-binding</keyword>
<name>A0A6C0K2L9_9ZZZZ</name>
<dbReference type="InterPro" id="IPR027417">
    <property type="entry name" value="P-loop_NTPase"/>
</dbReference>
<evidence type="ECO:0000256" key="2">
    <source>
        <dbReference type="ARBA" id="ARBA00022840"/>
    </source>
</evidence>
<sequence length="508" mass="56570">MEALTAYLAIQTQAGQQALTEKTGQWSSDLAILRQKSAEFAILQQHLQKPLFAATLRQKFSELKELEPELDTLTVKASDLETEAFNELLFLKNWSKPLNSIPFFLGLWSILRVYIFPGMGLCMPLAMLILPFILIRFVFKIPLTMGRYTGLLSAIFSGQISSIFTHPGAPPEEAAPKSPIDIMQLLKTGFLGATVVQSFLQPYWSFLHLHSIDTIVQKKADTLVRFQALYASIQQTLKGSGFKLSNNPFALHINESRQLVAEAQLSPIYLRLALKKLGSVEALFCLAASELTPVYWRTGDPHLELQKAFDYRVDNPISFDIALGSEVRHALLTGPNRGGKSTTLRAVLSSCLLAHTYGCAFASSASLTPFHTLYACLTAEDLPGKKSRFEREIEFTAQTLQPEVGHSLVLLDELYHSTNPPDAEQACIQYTERLWKKQNTLSIISTHLFDFVERAPPSVDRLCCPATLAINGIVHYTYQLSKGVCKVSSVQELLNENGLCVEIEKTNI</sequence>
<dbReference type="PANTHER" id="PTHR11361:SF82">
    <property type="entry name" value="DNA MISMATCH REPAIR PROTEIN MSH1, MITOCHONDRIAL"/>
    <property type="match status" value="1"/>
</dbReference>
<evidence type="ECO:0000313" key="6">
    <source>
        <dbReference type="EMBL" id="QHU11381.1"/>
    </source>
</evidence>
<dbReference type="SMART" id="SM00534">
    <property type="entry name" value="MUTSac"/>
    <property type="match status" value="1"/>
</dbReference>
<dbReference type="GO" id="GO:0005634">
    <property type="term" value="C:nucleus"/>
    <property type="evidence" value="ECO:0007669"/>
    <property type="project" value="TreeGrafter"/>
</dbReference>
<dbReference type="EMBL" id="MN740782">
    <property type="protein sequence ID" value="QHU11381.1"/>
    <property type="molecule type" value="Genomic_DNA"/>
</dbReference>
<dbReference type="SUPFAM" id="SSF52540">
    <property type="entry name" value="P-loop containing nucleoside triphosphate hydrolases"/>
    <property type="match status" value="1"/>
</dbReference>
<dbReference type="GO" id="GO:0140664">
    <property type="term" value="F:ATP-dependent DNA damage sensor activity"/>
    <property type="evidence" value="ECO:0007669"/>
    <property type="project" value="InterPro"/>
</dbReference>
<dbReference type="Pfam" id="PF00488">
    <property type="entry name" value="MutS_V"/>
    <property type="match status" value="1"/>
</dbReference>
<proteinExistence type="predicted"/>
<keyword evidence="4" id="KW-0472">Membrane</keyword>
<dbReference type="GO" id="GO:0030983">
    <property type="term" value="F:mismatched DNA binding"/>
    <property type="evidence" value="ECO:0007669"/>
    <property type="project" value="InterPro"/>
</dbReference>
<reference evidence="6" key="1">
    <citation type="journal article" date="2020" name="Nature">
        <title>Giant virus diversity and host interactions through global metagenomics.</title>
        <authorList>
            <person name="Schulz F."/>
            <person name="Roux S."/>
            <person name="Paez-Espino D."/>
            <person name="Jungbluth S."/>
            <person name="Walsh D.A."/>
            <person name="Denef V.J."/>
            <person name="McMahon K.D."/>
            <person name="Konstantinidis K.T."/>
            <person name="Eloe-Fadrosh E.A."/>
            <person name="Kyrpides N.C."/>
            <person name="Woyke T."/>
        </authorList>
    </citation>
    <scope>NUCLEOTIDE SEQUENCE</scope>
    <source>
        <strain evidence="6">GVMAG-S-1101165-84</strain>
    </source>
</reference>
<protein>
    <recommendedName>
        <fullName evidence="5">DNA mismatch repair proteins mutS family domain-containing protein</fullName>
    </recommendedName>
</protein>
<dbReference type="GO" id="GO:0005524">
    <property type="term" value="F:ATP binding"/>
    <property type="evidence" value="ECO:0007669"/>
    <property type="project" value="UniProtKB-KW"/>
</dbReference>
<keyword evidence="1" id="KW-0547">Nucleotide-binding</keyword>
<dbReference type="GO" id="GO:0005739">
    <property type="term" value="C:mitochondrion"/>
    <property type="evidence" value="ECO:0007669"/>
    <property type="project" value="TreeGrafter"/>
</dbReference>
<evidence type="ECO:0000259" key="5">
    <source>
        <dbReference type="SMART" id="SM00534"/>
    </source>
</evidence>
<dbReference type="InterPro" id="IPR045076">
    <property type="entry name" value="MutS"/>
</dbReference>
<keyword evidence="2" id="KW-0067">ATP-binding</keyword>
<evidence type="ECO:0000256" key="1">
    <source>
        <dbReference type="ARBA" id="ARBA00022741"/>
    </source>
</evidence>
<feature type="domain" description="DNA mismatch repair proteins mutS family" evidence="5">
    <location>
        <begin position="327"/>
        <end position="507"/>
    </location>
</feature>
<feature type="transmembrane region" description="Helical" evidence="4">
    <location>
        <begin position="121"/>
        <end position="139"/>
    </location>
</feature>
<accession>A0A6C0K2L9</accession>
<organism evidence="6">
    <name type="scientific">viral metagenome</name>
    <dbReference type="NCBI Taxonomy" id="1070528"/>
    <lineage>
        <taxon>unclassified sequences</taxon>
        <taxon>metagenomes</taxon>
        <taxon>organismal metagenomes</taxon>
    </lineage>
</organism>
<dbReference type="PANTHER" id="PTHR11361">
    <property type="entry name" value="DNA MISMATCH REPAIR PROTEIN MUTS FAMILY MEMBER"/>
    <property type="match status" value="1"/>
</dbReference>
<dbReference type="GO" id="GO:0006298">
    <property type="term" value="P:mismatch repair"/>
    <property type="evidence" value="ECO:0007669"/>
    <property type="project" value="InterPro"/>
</dbReference>
<dbReference type="AlphaFoldDB" id="A0A6C0K2L9"/>